<evidence type="ECO:0000256" key="2">
    <source>
        <dbReference type="ARBA" id="ARBA00004236"/>
    </source>
</evidence>
<dbReference type="OrthoDB" id="9757901at2"/>
<dbReference type="STRING" id="29343.CCDG5_0246"/>
<keyword evidence="9 11" id="KW-0472">Membrane</keyword>
<keyword evidence="5 11" id="KW-0812">Transmembrane</keyword>
<comment type="subcellular location">
    <subcellularLocation>
        <location evidence="2">Cell membrane</location>
    </subcellularLocation>
    <subcellularLocation>
        <location evidence="1">Membrane</location>
        <topology evidence="1">Single-pass membrane protein</topology>
    </subcellularLocation>
</comment>
<accession>A0A078KQL0</accession>
<dbReference type="PATRIC" id="fig|29343.3.peg.253"/>
<reference evidence="15" key="1">
    <citation type="submission" date="2014-07" db="EMBL/GenBank/DDBJ databases">
        <authorList>
            <person name="Wibberg D."/>
        </authorList>
    </citation>
    <scope>NUCLEOTIDE SEQUENCE [LARGE SCALE GENOMIC DNA]</scope>
    <source>
        <strain evidence="15">DG5</strain>
    </source>
</reference>
<dbReference type="PANTHER" id="PTHR30627:SF2">
    <property type="entry name" value="PEPTIDOGLYCAN D,D-TRANSPEPTIDASE MRDA"/>
    <property type="match status" value="1"/>
</dbReference>
<dbReference type="InterPro" id="IPR005311">
    <property type="entry name" value="PBP_dimer"/>
</dbReference>
<dbReference type="SUPFAM" id="SSF56519">
    <property type="entry name" value="Penicillin binding protein dimerisation domain"/>
    <property type="match status" value="1"/>
</dbReference>
<dbReference type="EMBL" id="LM995447">
    <property type="protein sequence ID" value="CDZ23389.1"/>
    <property type="molecule type" value="Genomic_DNA"/>
</dbReference>
<dbReference type="Pfam" id="PF00905">
    <property type="entry name" value="Transpeptidase"/>
    <property type="match status" value="1"/>
</dbReference>
<dbReference type="AlphaFoldDB" id="A0A078KQL0"/>
<evidence type="ECO:0000259" key="12">
    <source>
        <dbReference type="Pfam" id="PF00905"/>
    </source>
</evidence>
<proteinExistence type="inferred from homology"/>
<evidence type="ECO:0000256" key="5">
    <source>
        <dbReference type="ARBA" id="ARBA00022692"/>
    </source>
</evidence>
<keyword evidence="8 11" id="KW-1133">Transmembrane helix</keyword>
<evidence type="ECO:0000256" key="11">
    <source>
        <dbReference type="SAM" id="Phobius"/>
    </source>
</evidence>
<dbReference type="Proteomes" id="UP000032431">
    <property type="component" value="Chromosome I"/>
</dbReference>
<evidence type="ECO:0000256" key="6">
    <source>
        <dbReference type="ARBA" id="ARBA00022960"/>
    </source>
</evidence>
<sequence>MLKRSRIAIIVVFVFAVFGFYVFELMQYQVTNGETYRQQNSKSVVNTVDVIAPRGDILDRYGRVLATSKVGYNIILESAFFPSSKERDKQDAELLALVDILKQAGETWEDSLPISTTAPYTFTGTDKDKRKLITFINQKDKKKTLLRDDATADEVMEVLNKLYKTEGHGENEKRILCGIRYEMDKKSFSYTNVYTFAQNVSIETVTKIEERSSVLPGAVVQQVPQRYYPDGTIAPHIIGLTGPIYAEEYEEYKQKGYSADDMIGKFGIEQSMESELHGTNGQSQVELSNNGNIANTLVLKKAQPGNNVILTIDKDLQVTLQNALPAVLQQIKIDSKGNPKYGADVRGAAAVVMNVKTGEVLAMATYPSYDLNTYKKNYSSLSKDKLTPLLNRCISGAYRPGSTFKPLTAAALMMNGVLTPQTRWYTPAKFSKYETRGYVGSDDEGIARGLINVEEALEVSSNVFFNYFGDILGMQKLEKTAINVFGIGKKTGIELNEEISGSMSGYQYDNEHGFNHNPADAAQAAIGQLYTALTPLQMTNYLSTLLNGGKMYQAHIVKQVNSYDNSKVIIDKNTPTVKSNTKIDQTIVDTIKKGMLAVTEGNKGTAAQKFKDFNMKIGGKTGTAQLKSLKASDLRFNGVFICFAPYDDPEIAVSVVVEHGHWGNQTTPVAREAIAKYFNLDSNGNPLPSSASTNSVGTLLK</sequence>
<evidence type="ECO:0000256" key="9">
    <source>
        <dbReference type="ARBA" id="ARBA00023136"/>
    </source>
</evidence>
<dbReference type="GO" id="GO:0071972">
    <property type="term" value="F:peptidoglycan L,D-transpeptidase activity"/>
    <property type="evidence" value="ECO:0007669"/>
    <property type="project" value="TreeGrafter"/>
</dbReference>
<evidence type="ECO:0000259" key="13">
    <source>
        <dbReference type="Pfam" id="PF03717"/>
    </source>
</evidence>
<evidence type="ECO:0000256" key="7">
    <source>
        <dbReference type="ARBA" id="ARBA00022984"/>
    </source>
</evidence>
<dbReference type="InterPro" id="IPR001460">
    <property type="entry name" value="PCN-bd_Tpept"/>
</dbReference>
<dbReference type="Gene3D" id="3.40.710.10">
    <property type="entry name" value="DD-peptidase/beta-lactamase superfamily"/>
    <property type="match status" value="1"/>
</dbReference>
<dbReference type="SUPFAM" id="SSF56601">
    <property type="entry name" value="beta-lactamase/transpeptidase-like"/>
    <property type="match status" value="1"/>
</dbReference>
<dbReference type="GO" id="GO:0008658">
    <property type="term" value="F:penicillin binding"/>
    <property type="evidence" value="ECO:0007669"/>
    <property type="project" value="InterPro"/>
</dbReference>
<feature type="domain" description="Penicillin-binding protein dimerisation" evidence="13">
    <location>
        <begin position="52"/>
        <end position="296"/>
    </location>
</feature>
<keyword evidence="6" id="KW-0133">Cell shape</keyword>
<keyword evidence="15" id="KW-1185">Reference proteome</keyword>
<dbReference type="GO" id="GO:0005886">
    <property type="term" value="C:plasma membrane"/>
    <property type="evidence" value="ECO:0007669"/>
    <property type="project" value="UniProtKB-SubCell"/>
</dbReference>
<dbReference type="Gene3D" id="1.10.10.1230">
    <property type="entry name" value="Penicillin-binding protein, N-terminal non-catalytic domain, head sub-domain"/>
    <property type="match status" value="1"/>
</dbReference>
<dbReference type="InterPro" id="IPR012338">
    <property type="entry name" value="Beta-lactam/transpept-like"/>
</dbReference>
<dbReference type="InterPro" id="IPR036138">
    <property type="entry name" value="PBP_dimer_sf"/>
</dbReference>
<evidence type="ECO:0000256" key="10">
    <source>
        <dbReference type="ARBA" id="ARBA00023316"/>
    </source>
</evidence>
<dbReference type="InterPro" id="IPR050515">
    <property type="entry name" value="Beta-lactam/transpept"/>
</dbReference>
<dbReference type="GO" id="GO:0071555">
    <property type="term" value="P:cell wall organization"/>
    <property type="evidence" value="ECO:0007669"/>
    <property type="project" value="UniProtKB-KW"/>
</dbReference>
<evidence type="ECO:0000256" key="1">
    <source>
        <dbReference type="ARBA" id="ARBA00004167"/>
    </source>
</evidence>
<dbReference type="KEGG" id="ccel:CCDG5_0246"/>
<comment type="similarity">
    <text evidence="3">Belongs to the transpeptidase family.</text>
</comment>
<feature type="domain" description="Penicillin-binding protein transpeptidase" evidence="12">
    <location>
        <begin position="349"/>
        <end position="672"/>
    </location>
</feature>
<dbReference type="PANTHER" id="PTHR30627">
    <property type="entry name" value="PEPTIDOGLYCAN D,D-TRANSPEPTIDASE"/>
    <property type="match status" value="1"/>
</dbReference>
<dbReference type="GO" id="GO:0009252">
    <property type="term" value="P:peptidoglycan biosynthetic process"/>
    <property type="evidence" value="ECO:0007669"/>
    <property type="project" value="UniProtKB-KW"/>
</dbReference>
<evidence type="ECO:0000256" key="8">
    <source>
        <dbReference type="ARBA" id="ARBA00022989"/>
    </source>
</evidence>
<evidence type="ECO:0000256" key="4">
    <source>
        <dbReference type="ARBA" id="ARBA00022475"/>
    </source>
</evidence>
<keyword evidence="4" id="KW-1003">Cell membrane</keyword>
<dbReference type="Gene3D" id="3.90.1310.10">
    <property type="entry name" value="Penicillin-binding protein 2a (Domain 2)"/>
    <property type="match status" value="1"/>
</dbReference>
<keyword evidence="7" id="KW-0573">Peptidoglycan synthesis</keyword>
<evidence type="ECO:0000313" key="15">
    <source>
        <dbReference type="Proteomes" id="UP000032431"/>
    </source>
</evidence>
<evidence type="ECO:0000256" key="3">
    <source>
        <dbReference type="ARBA" id="ARBA00007171"/>
    </source>
</evidence>
<organism evidence="14 15">
    <name type="scientific">[Clostridium] cellulosi</name>
    <dbReference type="NCBI Taxonomy" id="29343"/>
    <lineage>
        <taxon>Bacteria</taxon>
        <taxon>Bacillati</taxon>
        <taxon>Bacillota</taxon>
        <taxon>Clostridia</taxon>
        <taxon>Eubacteriales</taxon>
        <taxon>Oscillospiraceae</taxon>
        <taxon>Oscillospiraceae incertae sedis</taxon>
    </lineage>
</organism>
<protein>
    <submittedName>
        <fullName evidence="14">Penicillin-binding protein transpeptidase</fullName>
    </submittedName>
</protein>
<dbReference type="Pfam" id="PF03717">
    <property type="entry name" value="PBP_dimer"/>
    <property type="match status" value="1"/>
</dbReference>
<dbReference type="HOGENOM" id="CLU_009289_1_1_9"/>
<gene>
    <name evidence="14" type="ORF">CCDG5_0246</name>
</gene>
<dbReference type="GO" id="GO:0008360">
    <property type="term" value="P:regulation of cell shape"/>
    <property type="evidence" value="ECO:0007669"/>
    <property type="project" value="UniProtKB-KW"/>
</dbReference>
<feature type="transmembrane region" description="Helical" evidence="11">
    <location>
        <begin position="7"/>
        <end position="23"/>
    </location>
</feature>
<keyword evidence="10" id="KW-0961">Cell wall biogenesis/degradation</keyword>
<evidence type="ECO:0000313" key="14">
    <source>
        <dbReference type="EMBL" id="CDZ23389.1"/>
    </source>
</evidence>
<name>A0A078KQL0_9FIRM</name>